<dbReference type="InterPro" id="IPR023867">
    <property type="entry name" value="Sulphatase_maturase_rSAM"/>
</dbReference>
<name>A0A2S9YJA6_9BACT</name>
<evidence type="ECO:0000313" key="9">
    <source>
        <dbReference type="EMBL" id="PRQ05197.1"/>
    </source>
</evidence>
<evidence type="ECO:0000256" key="4">
    <source>
        <dbReference type="ARBA" id="ARBA00023004"/>
    </source>
</evidence>
<dbReference type="InterPro" id="IPR013785">
    <property type="entry name" value="Aldolase_TIM"/>
</dbReference>
<dbReference type="SFLD" id="SFLDG01067">
    <property type="entry name" value="SPASM/twitch_domain_containing"/>
    <property type="match status" value="1"/>
</dbReference>
<sequence length="514" mass="58293">MKPINLAEIKPRPGTQAFFRWRQIGDDAILITNLEGNWLILTVEEFTQFARGESTPDSPLHERLLDKNFLRSNYDVQAASERVKARKYFVHGGPLLHVMVVTLRCNETCVYCHASRANMDQVDTDMSIETARKAVDLALSSTNGFITIEFQGGEPLVNFPVVKEIIEYATERNKEIQKRLEFTMVSNFALLTEEKLAYLLANKVQLCTSIDGPEELHNAQRKLPVSHNAFQAAAGWIKRVNEAYIEIGLDPTLYHVEALLTTTKATLGKWKEVVDTYVGLGCKTIFLRPVDPFGFAERARLRLEYPRGEYLEFYRKSVDYMIELNKQGVEILERYAAIFLTKMLRGEDPNFLDNRNPAGAGIGQLAYSYDGKVYSCDEGRMLAATQDQTFCLGDVDTPYRKIVGHETIRAMVIATNLDQQPDCVNCAYNPYCGTNAAYNYKAQGSVFGRMRDNNVCAVHKGIQDYLFEKLAENDPEVMAIFERWTTIRPREHFVQEPGRTPELESDLEAAPSEA</sequence>
<dbReference type="InterPro" id="IPR007197">
    <property type="entry name" value="rSAM"/>
</dbReference>
<dbReference type="Pfam" id="PF04055">
    <property type="entry name" value="Radical_SAM"/>
    <property type="match status" value="1"/>
</dbReference>
<dbReference type="CDD" id="cd01335">
    <property type="entry name" value="Radical_SAM"/>
    <property type="match status" value="1"/>
</dbReference>
<dbReference type="OrthoDB" id="308557at2"/>
<dbReference type="GO" id="GO:0016491">
    <property type="term" value="F:oxidoreductase activity"/>
    <property type="evidence" value="ECO:0007669"/>
    <property type="project" value="UniProtKB-KW"/>
</dbReference>
<dbReference type="NCBIfam" id="TIGR03978">
    <property type="entry name" value="rSAM_paired_1"/>
    <property type="match status" value="1"/>
</dbReference>
<evidence type="ECO:0000256" key="1">
    <source>
        <dbReference type="ARBA" id="ARBA00001966"/>
    </source>
</evidence>
<dbReference type="EC" id="1.8.98.-" evidence="9"/>
<feature type="region of interest" description="Disordered" evidence="7">
    <location>
        <begin position="495"/>
        <end position="514"/>
    </location>
</feature>
<comment type="cofactor">
    <cofactor evidence="1">
        <name>[4Fe-4S] cluster</name>
        <dbReference type="ChEBI" id="CHEBI:49883"/>
    </cofactor>
</comment>
<keyword evidence="4" id="KW-0408">Iron</keyword>
<dbReference type="PANTHER" id="PTHR43273:SF3">
    <property type="entry name" value="ANAEROBIC SULFATASE-MATURATING ENZYME HOMOLOG ASLB-RELATED"/>
    <property type="match status" value="1"/>
</dbReference>
<dbReference type="Gene3D" id="3.20.20.70">
    <property type="entry name" value="Aldolase class I"/>
    <property type="match status" value="1"/>
</dbReference>
<dbReference type="SFLD" id="SFLDG01386">
    <property type="entry name" value="main_SPASM_domain-containing"/>
    <property type="match status" value="1"/>
</dbReference>
<dbReference type="SFLD" id="SFLDS00029">
    <property type="entry name" value="Radical_SAM"/>
    <property type="match status" value="1"/>
</dbReference>
<evidence type="ECO:0000256" key="7">
    <source>
        <dbReference type="SAM" id="MobiDB-lite"/>
    </source>
</evidence>
<dbReference type="PANTHER" id="PTHR43273">
    <property type="entry name" value="ANAEROBIC SULFATASE-MATURATING ENZYME HOMOLOG ASLB-RELATED"/>
    <property type="match status" value="1"/>
</dbReference>
<comment type="caution">
    <text evidence="9">The sequence shown here is derived from an EMBL/GenBank/DDBJ whole genome shotgun (WGS) entry which is preliminary data.</text>
</comment>
<evidence type="ECO:0000256" key="2">
    <source>
        <dbReference type="ARBA" id="ARBA00022691"/>
    </source>
</evidence>
<dbReference type="InterPro" id="IPR058240">
    <property type="entry name" value="rSAM_sf"/>
</dbReference>
<evidence type="ECO:0000313" key="10">
    <source>
        <dbReference type="Proteomes" id="UP000238823"/>
    </source>
</evidence>
<dbReference type="Proteomes" id="UP000238823">
    <property type="component" value="Unassembled WGS sequence"/>
</dbReference>
<evidence type="ECO:0000256" key="5">
    <source>
        <dbReference type="ARBA" id="ARBA00023014"/>
    </source>
</evidence>
<dbReference type="RefSeq" id="WP_106091573.1">
    <property type="nucleotide sequence ID" value="NZ_PVNL01000096.1"/>
</dbReference>
<dbReference type="GO" id="GO:0051536">
    <property type="term" value="F:iron-sulfur cluster binding"/>
    <property type="evidence" value="ECO:0007669"/>
    <property type="project" value="UniProtKB-KW"/>
</dbReference>
<protein>
    <submittedName>
        <fullName evidence="9">Anaerobic sulfatase-maturating enzyme</fullName>
        <ecNumber evidence="9">1.8.98.-</ecNumber>
    </submittedName>
</protein>
<organism evidence="9 10">
    <name type="scientific">Enhygromyxa salina</name>
    <dbReference type="NCBI Taxonomy" id="215803"/>
    <lineage>
        <taxon>Bacteria</taxon>
        <taxon>Pseudomonadati</taxon>
        <taxon>Myxococcota</taxon>
        <taxon>Polyangia</taxon>
        <taxon>Nannocystales</taxon>
        <taxon>Nannocystaceae</taxon>
        <taxon>Enhygromyxa</taxon>
    </lineage>
</organism>
<keyword evidence="5" id="KW-0411">Iron-sulfur</keyword>
<evidence type="ECO:0000256" key="6">
    <source>
        <dbReference type="ARBA" id="ARBA00023601"/>
    </source>
</evidence>
<dbReference type="AlphaFoldDB" id="A0A2S9YJA6"/>
<reference evidence="9 10" key="1">
    <citation type="submission" date="2018-03" db="EMBL/GenBank/DDBJ databases">
        <title>Draft Genome Sequences of the Obligatory Marine Myxobacteria Enhygromyxa salina SWB007.</title>
        <authorList>
            <person name="Poehlein A."/>
            <person name="Moghaddam J.A."/>
            <person name="Harms H."/>
            <person name="Alanjari M."/>
            <person name="Koenig G.M."/>
            <person name="Daniel R."/>
            <person name="Schaeberle T.F."/>
        </authorList>
    </citation>
    <scope>NUCLEOTIDE SEQUENCE [LARGE SCALE GENOMIC DNA]</scope>
    <source>
        <strain evidence="9 10">SWB007</strain>
    </source>
</reference>
<proteinExistence type="inferred from homology"/>
<keyword evidence="2" id="KW-0949">S-adenosyl-L-methionine</keyword>
<dbReference type="InterPro" id="IPR024023">
    <property type="entry name" value="rSAM_paired_HxsB"/>
</dbReference>
<accession>A0A2S9YJA6</accession>
<evidence type="ECO:0000256" key="3">
    <source>
        <dbReference type="ARBA" id="ARBA00022723"/>
    </source>
</evidence>
<evidence type="ECO:0000259" key="8">
    <source>
        <dbReference type="PROSITE" id="PS51918"/>
    </source>
</evidence>
<dbReference type="SUPFAM" id="SSF102114">
    <property type="entry name" value="Radical SAM enzymes"/>
    <property type="match status" value="1"/>
</dbReference>
<keyword evidence="9" id="KW-0560">Oxidoreductase</keyword>
<feature type="domain" description="Radical SAM core" evidence="8">
    <location>
        <begin position="91"/>
        <end position="327"/>
    </location>
</feature>
<dbReference type="EMBL" id="PVNL01000096">
    <property type="protein sequence ID" value="PRQ05197.1"/>
    <property type="molecule type" value="Genomic_DNA"/>
</dbReference>
<keyword evidence="3" id="KW-0479">Metal-binding</keyword>
<dbReference type="GO" id="GO:0046872">
    <property type="term" value="F:metal ion binding"/>
    <property type="evidence" value="ECO:0007669"/>
    <property type="project" value="UniProtKB-KW"/>
</dbReference>
<comment type="similarity">
    <text evidence="6">Belongs to the radical SAM superfamily. Anaerobic sulfatase-maturating enzyme family.</text>
</comment>
<dbReference type="SFLD" id="SFLDG01384">
    <property type="entry name" value="thioether_bond_formation_requi"/>
    <property type="match status" value="1"/>
</dbReference>
<gene>
    <name evidence="9" type="ORF">ENSA7_46470</name>
</gene>
<dbReference type="PROSITE" id="PS51918">
    <property type="entry name" value="RADICAL_SAM"/>
    <property type="match status" value="1"/>
</dbReference>